<dbReference type="CDD" id="cd02440">
    <property type="entry name" value="AdoMet_MTases"/>
    <property type="match status" value="1"/>
</dbReference>
<accession>A0A8A1MDJ4</accession>
<dbReference type="GO" id="GO:0005829">
    <property type="term" value="C:cytosol"/>
    <property type="evidence" value="ECO:0007669"/>
    <property type="project" value="TreeGrafter"/>
</dbReference>
<keyword evidence="2" id="KW-0489">Methyltransferase</keyword>
<name>A0A8A1MDJ4_AJECA</name>
<dbReference type="EMBL" id="CP069114">
    <property type="protein sequence ID" value="QSS64576.1"/>
    <property type="molecule type" value="Genomic_DNA"/>
</dbReference>
<dbReference type="Pfam" id="PF10294">
    <property type="entry name" value="Methyltransf_16"/>
    <property type="match status" value="1"/>
</dbReference>
<dbReference type="Proteomes" id="UP000663671">
    <property type="component" value="Chromosome 1"/>
</dbReference>
<evidence type="ECO:0000313" key="2">
    <source>
        <dbReference type="EMBL" id="QSS64576.1"/>
    </source>
</evidence>
<dbReference type="AlphaFoldDB" id="A0A8A1MDJ4"/>
<organism evidence="2 3">
    <name type="scientific">Ajellomyces capsulatus</name>
    <name type="common">Darling's disease fungus</name>
    <name type="synonym">Histoplasma capsulatum</name>
    <dbReference type="NCBI Taxonomy" id="5037"/>
    <lineage>
        <taxon>Eukaryota</taxon>
        <taxon>Fungi</taxon>
        <taxon>Dikarya</taxon>
        <taxon>Ascomycota</taxon>
        <taxon>Pezizomycotina</taxon>
        <taxon>Eurotiomycetes</taxon>
        <taxon>Eurotiomycetidae</taxon>
        <taxon>Onygenales</taxon>
        <taxon>Ajellomycetaceae</taxon>
        <taxon>Histoplasma</taxon>
    </lineage>
</organism>
<reference evidence="2" key="1">
    <citation type="submission" date="2021-01" db="EMBL/GenBank/DDBJ databases">
        <title>Chromosome-level genome assembly of a human fungal pathogen reveals clustering of transcriptionally co-regulated genes.</title>
        <authorList>
            <person name="Voorhies M."/>
            <person name="Cohen S."/>
            <person name="Shea T.P."/>
            <person name="Petrus S."/>
            <person name="Munoz J.F."/>
            <person name="Poplawski S."/>
            <person name="Goldman W.E."/>
            <person name="Michael T."/>
            <person name="Cuomo C.A."/>
            <person name="Sil A."/>
            <person name="Beyhan S."/>
        </authorList>
    </citation>
    <scope>NUCLEOTIDE SEQUENCE</scope>
    <source>
        <strain evidence="2">WU24</strain>
    </source>
</reference>
<feature type="region of interest" description="Disordered" evidence="1">
    <location>
        <begin position="358"/>
        <end position="383"/>
    </location>
</feature>
<dbReference type="OrthoDB" id="413520at2759"/>
<protein>
    <submittedName>
        <fullName evidence="2">Methyltransferase domain-containing protein</fullName>
    </submittedName>
</protein>
<gene>
    <name evidence="2" type="ORF">I7I51_01644</name>
</gene>
<keyword evidence="2" id="KW-0808">Transferase</keyword>
<dbReference type="InterPro" id="IPR019410">
    <property type="entry name" value="Methyltransf_16"/>
</dbReference>
<dbReference type="GO" id="GO:0032259">
    <property type="term" value="P:methylation"/>
    <property type="evidence" value="ECO:0007669"/>
    <property type="project" value="UniProtKB-KW"/>
</dbReference>
<dbReference type="PANTHER" id="PTHR14614:SF132">
    <property type="entry name" value="PROTEIN-LYSINE METHYLTRANSFERASE C42C1.13"/>
    <property type="match status" value="1"/>
</dbReference>
<dbReference type="GO" id="GO:0008757">
    <property type="term" value="F:S-adenosylmethionine-dependent methyltransferase activity"/>
    <property type="evidence" value="ECO:0007669"/>
    <property type="project" value="UniProtKB-ARBA"/>
</dbReference>
<dbReference type="InterPro" id="IPR029063">
    <property type="entry name" value="SAM-dependent_MTases_sf"/>
</dbReference>
<sequence>MPHYIRFLKTPKIVVSPNSQCFVEALITITTDLGDTFLAEDTELLSLLQFTKNNELTTSFDEIFKWKAGDRELKIALGPCPISDVNQAARLSVRNANAGLVDRLEPSKAPSIVTACSADFGGSYGPQAEKLVERCFKLEIGPELRAWEETGNSIARHIWDAALGCVMELQSAYMRLGGSIPTLQKLFYERKNTPLRVIELGAGCGIVGLAIAQIVPQCSVLLTDLEEVRDIISRNLKHATFARFSTARFHVLDWDESMPDEIAEHGYDLIVVSDCTYNADSLPALIQMLTALVQISPGAIVLVALKKRHNSEEVFFDLMKNTGFEIDSRTISPLPSLDSGYKSVDIELYAFCKDSPGEQIEDPSGSRELEEGQGSQRKQGNREMIKFSISRAHRARAPFRGLAGDMVQLSLDFICCWPVIPHRPLPIVLLSQVSARNVSFPQSRSLLGVYDGLPSCGTCKTTLSLPTPDQFFPQENPHLWDEHPKGILPTTASEAAEPSLRPPFLLQPFSSVSIFLTHWVLSQAALRIPSFVFVDPSAHNLLVLQNIKLPHRTSLQVLPLQEEESRRLGPVNFDCVETFRPP</sequence>
<evidence type="ECO:0000256" key="1">
    <source>
        <dbReference type="SAM" id="MobiDB-lite"/>
    </source>
</evidence>
<dbReference type="PANTHER" id="PTHR14614">
    <property type="entry name" value="HEPATOCELLULAR CARCINOMA-ASSOCIATED ANTIGEN"/>
    <property type="match status" value="1"/>
</dbReference>
<dbReference type="Gene3D" id="3.40.50.150">
    <property type="entry name" value="Vaccinia Virus protein VP39"/>
    <property type="match status" value="1"/>
</dbReference>
<proteinExistence type="predicted"/>
<evidence type="ECO:0000313" key="3">
    <source>
        <dbReference type="Proteomes" id="UP000663671"/>
    </source>
</evidence>
<dbReference type="SUPFAM" id="SSF53335">
    <property type="entry name" value="S-adenosyl-L-methionine-dependent methyltransferases"/>
    <property type="match status" value="1"/>
</dbReference>
<dbReference type="VEuPathDB" id="FungiDB:I7I51_01644"/>